<gene>
    <name evidence="2" type="ORF">NHX12_014980</name>
</gene>
<dbReference type="Proteomes" id="UP001148018">
    <property type="component" value="Unassembled WGS sequence"/>
</dbReference>
<sequence length="129" mass="14186">MKRTILGSDEVAWSLLVLLPRVRVLGIRDLLSISPSSSLCLCRWLLAASQEVLLRDNLLSAFPGPEEVLGVSEPDNEPAEGEGFQTFKGLDDGQWGEGDSTPSEVGPAESEELEDSIAWFWTPWKDTQV</sequence>
<comment type="caution">
    <text evidence="2">The sequence shown here is derived from an EMBL/GenBank/DDBJ whole genome shotgun (WGS) entry which is preliminary data.</text>
</comment>
<evidence type="ECO:0000313" key="2">
    <source>
        <dbReference type="EMBL" id="KAJ3584485.1"/>
    </source>
</evidence>
<evidence type="ECO:0000313" key="3">
    <source>
        <dbReference type="Proteomes" id="UP001148018"/>
    </source>
</evidence>
<feature type="region of interest" description="Disordered" evidence="1">
    <location>
        <begin position="66"/>
        <end position="115"/>
    </location>
</feature>
<dbReference type="AlphaFoldDB" id="A0A9Q0I440"/>
<proteinExistence type="predicted"/>
<protein>
    <submittedName>
        <fullName evidence="2">Uncharacterized protein</fullName>
    </submittedName>
</protein>
<dbReference type="EMBL" id="JANIIK010000119">
    <property type="protein sequence ID" value="KAJ3584485.1"/>
    <property type="molecule type" value="Genomic_DNA"/>
</dbReference>
<keyword evidence="3" id="KW-1185">Reference proteome</keyword>
<name>A0A9Q0I440_9TELE</name>
<evidence type="ECO:0000256" key="1">
    <source>
        <dbReference type="SAM" id="MobiDB-lite"/>
    </source>
</evidence>
<organism evidence="2 3">
    <name type="scientific">Muraenolepis orangiensis</name>
    <name type="common">Patagonian moray cod</name>
    <dbReference type="NCBI Taxonomy" id="630683"/>
    <lineage>
        <taxon>Eukaryota</taxon>
        <taxon>Metazoa</taxon>
        <taxon>Chordata</taxon>
        <taxon>Craniata</taxon>
        <taxon>Vertebrata</taxon>
        <taxon>Euteleostomi</taxon>
        <taxon>Actinopterygii</taxon>
        <taxon>Neopterygii</taxon>
        <taxon>Teleostei</taxon>
        <taxon>Neoteleostei</taxon>
        <taxon>Acanthomorphata</taxon>
        <taxon>Zeiogadaria</taxon>
        <taxon>Gadariae</taxon>
        <taxon>Gadiformes</taxon>
        <taxon>Muraenolepidoidei</taxon>
        <taxon>Muraenolepididae</taxon>
        <taxon>Muraenolepis</taxon>
    </lineage>
</organism>
<reference evidence="2" key="1">
    <citation type="submission" date="2022-07" db="EMBL/GenBank/DDBJ databases">
        <title>Chromosome-level genome of Muraenolepis orangiensis.</title>
        <authorList>
            <person name="Kim J."/>
        </authorList>
    </citation>
    <scope>NUCLEOTIDE SEQUENCE</scope>
    <source>
        <strain evidence="2">KU_S4_2022</strain>
        <tissue evidence="2">Muscle</tissue>
    </source>
</reference>
<accession>A0A9Q0I440</accession>